<evidence type="ECO:0000313" key="3">
    <source>
        <dbReference type="Proteomes" id="UP001596408"/>
    </source>
</evidence>
<feature type="domain" description="PepSY" evidence="1">
    <location>
        <begin position="35"/>
        <end position="91"/>
    </location>
</feature>
<dbReference type="AlphaFoldDB" id="A0ABD5TTB9"/>
<keyword evidence="3" id="KW-1185">Reference proteome</keyword>
<gene>
    <name evidence="2" type="ORF">ACFQEV_01950</name>
</gene>
<proteinExistence type="predicted"/>
<evidence type="ECO:0000259" key="1">
    <source>
        <dbReference type="Pfam" id="PF03413"/>
    </source>
</evidence>
<name>A0ABD5TTB9_9EURY</name>
<dbReference type="Pfam" id="PF03413">
    <property type="entry name" value="PepSY"/>
    <property type="match status" value="1"/>
</dbReference>
<dbReference type="Gene3D" id="3.10.450.40">
    <property type="match status" value="1"/>
</dbReference>
<protein>
    <submittedName>
        <fullName evidence="2">PepSY domain-containing protein</fullName>
    </submittedName>
</protein>
<dbReference type="RefSeq" id="WP_379692325.1">
    <property type="nucleotide sequence ID" value="NZ_JBHSXH010000005.1"/>
</dbReference>
<dbReference type="InterPro" id="IPR025711">
    <property type="entry name" value="PepSY"/>
</dbReference>
<organism evidence="2 3">
    <name type="scientific">Halopelagius fulvigenes</name>
    <dbReference type="NCBI Taxonomy" id="1198324"/>
    <lineage>
        <taxon>Archaea</taxon>
        <taxon>Methanobacteriati</taxon>
        <taxon>Methanobacteriota</taxon>
        <taxon>Stenosarchaea group</taxon>
        <taxon>Halobacteria</taxon>
        <taxon>Halobacteriales</taxon>
        <taxon>Haloferacaceae</taxon>
    </lineage>
</organism>
<accession>A0ABD5TTB9</accession>
<comment type="caution">
    <text evidence="2">The sequence shown here is derived from an EMBL/GenBank/DDBJ whole genome shotgun (WGS) entry which is preliminary data.</text>
</comment>
<reference evidence="2 3" key="1">
    <citation type="journal article" date="2019" name="Int. J. Syst. Evol. Microbiol.">
        <title>The Global Catalogue of Microorganisms (GCM) 10K type strain sequencing project: providing services to taxonomists for standard genome sequencing and annotation.</title>
        <authorList>
            <consortium name="The Broad Institute Genomics Platform"/>
            <consortium name="The Broad Institute Genome Sequencing Center for Infectious Disease"/>
            <person name="Wu L."/>
            <person name="Ma J."/>
        </authorList>
    </citation>
    <scope>NUCLEOTIDE SEQUENCE [LARGE SCALE GENOMIC DNA]</scope>
    <source>
        <strain evidence="2 3">YIM 94188</strain>
    </source>
</reference>
<evidence type="ECO:0000313" key="2">
    <source>
        <dbReference type="EMBL" id="MFC6823764.1"/>
    </source>
</evidence>
<dbReference type="Proteomes" id="UP001596408">
    <property type="component" value="Unassembled WGS sequence"/>
</dbReference>
<dbReference type="EMBL" id="JBHSXH010000005">
    <property type="protein sequence ID" value="MFC6823764.1"/>
    <property type="molecule type" value="Genomic_DNA"/>
</dbReference>
<sequence>MTIDATNGTVLETSVEDDEDEFEDLRALNLRELRSATDAVAIAQNETAGTVTEVELRTDEGLPIYEVEVVADDGTETTVYVAATEGPVLGIHTEGNGNESDG</sequence>